<evidence type="ECO:0000256" key="5">
    <source>
        <dbReference type="SAM" id="MobiDB-lite"/>
    </source>
</evidence>
<evidence type="ECO:0000256" key="1">
    <source>
        <dbReference type="ARBA" id="ARBA00004141"/>
    </source>
</evidence>
<name>A0A948RUU5_UNCEI</name>
<feature type="region of interest" description="Disordered" evidence="5">
    <location>
        <begin position="412"/>
        <end position="457"/>
    </location>
</feature>
<comment type="caution">
    <text evidence="8">The sequence shown here is derived from an EMBL/GenBank/DDBJ whole genome shotgun (WGS) entry which is preliminary data.</text>
</comment>
<keyword evidence="4 6" id="KW-0472">Membrane</keyword>
<feature type="transmembrane region" description="Helical" evidence="6">
    <location>
        <begin position="321"/>
        <end position="340"/>
    </location>
</feature>
<accession>A0A948RUU5</accession>
<reference evidence="8" key="1">
    <citation type="submission" date="2021-05" db="EMBL/GenBank/DDBJ databases">
        <title>Energy efficiency and biological interactions define the core microbiome of deep oligotrophic groundwater.</title>
        <authorList>
            <person name="Mehrshad M."/>
            <person name="Lopez-Fernandez M."/>
            <person name="Bell E."/>
            <person name="Bernier-Latmani R."/>
            <person name="Bertilsson S."/>
            <person name="Dopson M."/>
        </authorList>
    </citation>
    <scope>NUCLEOTIDE SEQUENCE</scope>
    <source>
        <strain evidence="8">Modern_marine.mb.64</strain>
    </source>
</reference>
<proteinExistence type="predicted"/>
<evidence type="ECO:0000313" key="8">
    <source>
        <dbReference type="EMBL" id="MBU2691415.1"/>
    </source>
</evidence>
<evidence type="ECO:0000256" key="3">
    <source>
        <dbReference type="ARBA" id="ARBA00022989"/>
    </source>
</evidence>
<evidence type="ECO:0000256" key="4">
    <source>
        <dbReference type="ARBA" id="ARBA00023136"/>
    </source>
</evidence>
<keyword evidence="8" id="KW-0436">Ligase</keyword>
<evidence type="ECO:0000256" key="6">
    <source>
        <dbReference type="SAM" id="Phobius"/>
    </source>
</evidence>
<evidence type="ECO:0000259" key="7">
    <source>
        <dbReference type="Pfam" id="PF04932"/>
    </source>
</evidence>
<feature type="transmembrane region" description="Helical" evidence="6">
    <location>
        <begin position="171"/>
        <end position="190"/>
    </location>
</feature>
<feature type="transmembrane region" description="Helical" evidence="6">
    <location>
        <begin position="281"/>
        <end position="301"/>
    </location>
</feature>
<dbReference type="AlphaFoldDB" id="A0A948RUU5"/>
<dbReference type="InterPro" id="IPR051533">
    <property type="entry name" value="WaaL-like"/>
</dbReference>
<feature type="transmembrane region" description="Helical" evidence="6">
    <location>
        <begin position="121"/>
        <end position="142"/>
    </location>
</feature>
<feature type="transmembrane region" description="Helical" evidence="6">
    <location>
        <begin position="387"/>
        <end position="404"/>
    </location>
</feature>
<dbReference type="InterPro" id="IPR007016">
    <property type="entry name" value="O-antigen_ligase-rel_domated"/>
</dbReference>
<feature type="transmembrane region" description="Helical" evidence="6">
    <location>
        <begin position="240"/>
        <end position="260"/>
    </location>
</feature>
<dbReference type="Proteomes" id="UP000777784">
    <property type="component" value="Unassembled WGS sequence"/>
</dbReference>
<comment type="subcellular location">
    <subcellularLocation>
        <location evidence="1">Membrane</location>
        <topology evidence="1">Multi-pass membrane protein</topology>
    </subcellularLocation>
</comment>
<dbReference type="GO" id="GO:0016874">
    <property type="term" value="F:ligase activity"/>
    <property type="evidence" value="ECO:0007669"/>
    <property type="project" value="UniProtKB-KW"/>
</dbReference>
<dbReference type="GO" id="GO:0016020">
    <property type="term" value="C:membrane"/>
    <property type="evidence" value="ECO:0007669"/>
    <property type="project" value="UniProtKB-SubCell"/>
</dbReference>
<sequence>MRMETAHSDHGFHWTSIPLIGFAIGSFAGIAIAQTSLGLGLLGLILSPIFRRKWGGSPPRDIGPALGGLAPVLIFYFAVQIFAIVTSQHIYRSFTCLRGDLPVLILPLFVLLFLRSPRPWLPLWVFLGMAALSGLYGLWQFFSGMDLYHGEGLEALAAGTYIAIGNLGGHLTYGGVHLVATLLALGLALYGPPGRIRRWAWFLALASGAGLLTSAARTAWVGFLAGSSVLLWGLGRRRFLLGLAAMIVLAGLALLLPGVADRAQGFLQFSDLPRIRLWRTALKIWADFPIFGAGLGAYKTHFPLYKLPGGYMSTIHPHNDLLNIAVHSGIAGLVAFAWLWIRLWRGLKEGLAAPARVRGLAWGGLAVIVGFLVAGGGQCYFTDEEPVAALWFVLGMGITAVWSAKGYPQDAAQRKDGIDDEGLEALPPLDQGVASGTSQPSPTDRFRIPSRAGDRSG</sequence>
<dbReference type="PANTHER" id="PTHR37422">
    <property type="entry name" value="TEICHURONIC ACID BIOSYNTHESIS PROTEIN TUAE"/>
    <property type="match status" value="1"/>
</dbReference>
<feature type="transmembrane region" description="Helical" evidence="6">
    <location>
        <begin position="90"/>
        <end position="114"/>
    </location>
</feature>
<dbReference type="Pfam" id="PF04932">
    <property type="entry name" value="Wzy_C"/>
    <property type="match status" value="1"/>
</dbReference>
<feature type="compositionally biased region" description="Basic and acidic residues" evidence="5">
    <location>
        <begin position="444"/>
        <end position="457"/>
    </location>
</feature>
<keyword evidence="3 6" id="KW-1133">Transmembrane helix</keyword>
<evidence type="ECO:0000256" key="2">
    <source>
        <dbReference type="ARBA" id="ARBA00022692"/>
    </source>
</evidence>
<organism evidence="8 9">
    <name type="scientific">Eiseniibacteriota bacterium</name>
    <dbReference type="NCBI Taxonomy" id="2212470"/>
    <lineage>
        <taxon>Bacteria</taxon>
        <taxon>Candidatus Eiseniibacteriota</taxon>
    </lineage>
</organism>
<dbReference type="EMBL" id="JAHJDP010000061">
    <property type="protein sequence ID" value="MBU2691415.1"/>
    <property type="molecule type" value="Genomic_DNA"/>
</dbReference>
<feature type="transmembrane region" description="Helical" evidence="6">
    <location>
        <begin position="199"/>
        <end position="220"/>
    </location>
</feature>
<evidence type="ECO:0000313" key="9">
    <source>
        <dbReference type="Proteomes" id="UP000777784"/>
    </source>
</evidence>
<keyword evidence="2 6" id="KW-0812">Transmembrane</keyword>
<feature type="transmembrane region" description="Helical" evidence="6">
    <location>
        <begin position="360"/>
        <end position="381"/>
    </location>
</feature>
<dbReference type="PANTHER" id="PTHR37422:SF13">
    <property type="entry name" value="LIPOPOLYSACCHARIDE BIOSYNTHESIS PROTEIN PA4999-RELATED"/>
    <property type="match status" value="1"/>
</dbReference>
<feature type="transmembrane region" description="Helical" evidence="6">
    <location>
        <begin position="20"/>
        <end position="50"/>
    </location>
</feature>
<protein>
    <submittedName>
        <fullName evidence="8">O-antigen ligase family protein</fullName>
    </submittedName>
</protein>
<feature type="domain" description="O-antigen ligase-related" evidence="7">
    <location>
        <begin position="203"/>
        <end position="337"/>
    </location>
</feature>
<gene>
    <name evidence="8" type="ORF">KJ970_10860</name>
</gene>
<feature type="transmembrane region" description="Helical" evidence="6">
    <location>
        <begin position="62"/>
        <end position="84"/>
    </location>
</feature>